<feature type="active site" description="Proton acceptor" evidence="8">
    <location>
        <position position="235"/>
    </location>
</feature>
<dbReference type="GO" id="GO:0042732">
    <property type="term" value="P:D-xylose metabolic process"/>
    <property type="evidence" value="ECO:0007669"/>
    <property type="project" value="UniProtKB-KW"/>
</dbReference>
<dbReference type="AlphaFoldDB" id="A0A2R8B9W7"/>
<keyword evidence="4 8" id="KW-0547">Nucleotide-binding</keyword>
<feature type="site" description="Important for activity" evidence="8">
    <location>
        <position position="6"/>
    </location>
</feature>
<evidence type="ECO:0000256" key="6">
    <source>
        <dbReference type="ARBA" id="ARBA00022840"/>
    </source>
</evidence>
<dbReference type="GO" id="GO:0005998">
    <property type="term" value="P:xylulose catabolic process"/>
    <property type="evidence" value="ECO:0007669"/>
    <property type="project" value="UniProtKB-UniRule"/>
</dbReference>
<dbReference type="PROSITE" id="PS00933">
    <property type="entry name" value="FGGY_KINASES_1"/>
    <property type="match status" value="1"/>
</dbReference>
<evidence type="ECO:0000256" key="2">
    <source>
        <dbReference type="ARBA" id="ARBA00022629"/>
    </source>
</evidence>
<dbReference type="CDD" id="cd07808">
    <property type="entry name" value="ASKHA_NBD_FGGY_EcXK-like"/>
    <property type="match status" value="1"/>
</dbReference>
<evidence type="ECO:0000259" key="11">
    <source>
        <dbReference type="Pfam" id="PF00370"/>
    </source>
</evidence>
<feature type="binding site" evidence="8">
    <location>
        <begin position="79"/>
        <end position="80"/>
    </location>
    <ligand>
        <name>substrate</name>
    </ligand>
</feature>
<evidence type="ECO:0000256" key="1">
    <source>
        <dbReference type="ARBA" id="ARBA00009156"/>
    </source>
</evidence>
<evidence type="ECO:0000256" key="4">
    <source>
        <dbReference type="ARBA" id="ARBA00022741"/>
    </source>
</evidence>
<dbReference type="EC" id="2.7.1.17" evidence="8 10"/>
<dbReference type="InterPro" id="IPR018483">
    <property type="entry name" value="Carb_kinase_FGGY_CS"/>
</dbReference>
<dbReference type="NCBIfam" id="TIGR01312">
    <property type="entry name" value="XylB"/>
    <property type="match status" value="1"/>
</dbReference>
<dbReference type="GO" id="GO:0004856">
    <property type="term" value="F:D-xylulokinase activity"/>
    <property type="evidence" value="ECO:0007669"/>
    <property type="project" value="UniProtKB-UniRule"/>
</dbReference>
<keyword evidence="14" id="KW-1185">Reference proteome</keyword>
<evidence type="ECO:0000313" key="14">
    <source>
        <dbReference type="Proteomes" id="UP000244880"/>
    </source>
</evidence>
<dbReference type="OrthoDB" id="9805576at2"/>
<sequence length="483" mass="50905">MFIGLDLGTSGLRALLVDAAGRTIGDANANYSVSHPHSGWSEQNPKDWTDSCIAVMAALKASYPSDFAKVQGIGMSGHMHGATTLDAEGLVLRPCILWNDTRSHSQAARLDSNPVFRKVTGNIVFPGFTAPKLVWMAQHEPALFEQVDKVLLPKDYMNFWLTGVAASDMSDSAGTAWLDVGARDWSDTLLDATGMRRDQMPMLYEGTEGIGTVKPDIAALLGLPEDVQVVAGGGDNAVAACGVGAMEDGDGFVSLGTSGVVLTARDGFAPMAETAVHSFCHAVPAQWYQMGVVLAATDSMNWLSGITGVTPSELTQALGATPEPPNDLLFLPYLSGERTPHNDSAVRGGFLGLDIAHTRNDMTRAVMEGVCYALRDSLEALRATGAAPKRLLAIGGGTQSDHWVAMLASILDLPLDVPAQGEFGAALGAARLAICGVTGADPATIMTKPTLARTVHPDPSLVEPYAQGYARYCKGYSAMKALQ</sequence>
<dbReference type="InterPro" id="IPR006000">
    <property type="entry name" value="Xylulokinase"/>
</dbReference>
<reference evidence="13 14" key="1">
    <citation type="submission" date="2018-03" db="EMBL/GenBank/DDBJ databases">
        <authorList>
            <person name="Keele B.F."/>
        </authorList>
    </citation>
    <scope>NUCLEOTIDE SEQUENCE [LARGE SCALE GENOMIC DNA]</scope>
    <source>
        <strain evidence="13 14">CECT 8599</strain>
    </source>
</reference>
<evidence type="ECO:0000256" key="10">
    <source>
        <dbReference type="RuleBase" id="RU364073"/>
    </source>
</evidence>
<evidence type="ECO:0000259" key="12">
    <source>
        <dbReference type="Pfam" id="PF02782"/>
    </source>
</evidence>
<dbReference type="HAMAP" id="MF_02220">
    <property type="entry name" value="XylB"/>
    <property type="match status" value="1"/>
</dbReference>
<dbReference type="PANTHER" id="PTHR43095:SF6">
    <property type="entry name" value="XYLULOSE KINASE"/>
    <property type="match status" value="1"/>
</dbReference>
<keyword evidence="5 8" id="KW-0418">Kinase</keyword>
<feature type="domain" description="Carbohydrate kinase FGGY C-terminal" evidence="12">
    <location>
        <begin position="252"/>
        <end position="434"/>
    </location>
</feature>
<dbReference type="Proteomes" id="UP000244880">
    <property type="component" value="Unassembled WGS sequence"/>
</dbReference>
<organism evidence="13 14">
    <name type="scientific">Ascidiaceihabitans donghaensis</name>
    <dbReference type="NCBI Taxonomy" id="1510460"/>
    <lineage>
        <taxon>Bacteria</taxon>
        <taxon>Pseudomonadati</taxon>
        <taxon>Pseudomonadota</taxon>
        <taxon>Alphaproteobacteria</taxon>
        <taxon>Rhodobacterales</taxon>
        <taxon>Paracoccaceae</taxon>
        <taxon>Ascidiaceihabitans</taxon>
    </lineage>
</organism>
<comment type="catalytic activity">
    <reaction evidence="8 10">
        <text>D-xylulose + ATP = D-xylulose 5-phosphate + ADP + H(+)</text>
        <dbReference type="Rhea" id="RHEA:10964"/>
        <dbReference type="ChEBI" id="CHEBI:15378"/>
        <dbReference type="ChEBI" id="CHEBI:17140"/>
        <dbReference type="ChEBI" id="CHEBI:30616"/>
        <dbReference type="ChEBI" id="CHEBI:57737"/>
        <dbReference type="ChEBI" id="CHEBI:456216"/>
        <dbReference type="EC" id="2.7.1.17"/>
    </reaction>
</comment>
<dbReference type="PROSITE" id="PS00445">
    <property type="entry name" value="FGGY_KINASES_2"/>
    <property type="match status" value="1"/>
</dbReference>
<comment type="similarity">
    <text evidence="1 8 9">Belongs to the FGGY kinase family.</text>
</comment>
<dbReference type="PIRSF" id="PIRSF000538">
    <property type="entry name" value="GlpK"/>
    <property type="match status" value="1"/>
</dbReference>
<evidence type="ECO:0000256" key="5">
    <source>
        <dbReference type="ARBA" id="ARBA00022777"/>
    </source>
</evidence>
<keyword evidence="3 8" id="KW-0808">Transferase</keyword>
<dbReference type="Pfam" id="PF02782">
    <property type="entry name" value="FGGY_C"/>
    <property type="match status" value="1"/>
</dbReference>
<dbReference type="InterPro" id="IPR043129">
    <property type="entry name" value="ATPase_NBD"/>
</dbReference>
<protein>
    <recommendedName>
        <fullName evidence="8 10">Xylulose kinase</fullName>
        <shortName evidence="8 10">Xylulokinase</shortName>
        <ecNumber evidence="8 10">2.7.1.17</ecNumber>
    </recommendedName>
</protein>
<evidence type="ECO:0000313" key="13">
    <source>
        <dbReference type="EMBL" id="SPH19832.1"/>
    </source>
</evidence>
<gene>
    <name evidence="8 10 13" type="primary">xylB</name>
    <name evidence="13" type="ORF">ASD8599_00572</name>
</gene>
<dbReference type="InterPro" id="IPR000577">
    <property type="entry name" value="Carb_kinase_FGGY"/>
</dbReference>
<dbReference type="InterPro" id="IPR018485">
    <property type="entry name" value="FGGY_C"/>
</dbReference>
<dbReference type="Gene3D" id="3.30.420.40">
    <property type="match status" value="2"/>
</dbReference>
<evidence type="ECO:0000256" key="7">
    <source>
        <dbReference type="ARBA" id="ARBA00023277"/>
    </source>
</evidence>
<proteinExistence type="inferred from homology"/>
<dbReference type="InterPro" id="IPR018484">
    <property type="entry name" value="FGGY_N"/>
</dbReference>
<dbReference type="SUPFAM" id="SSF53067">
    <property type="entry name" value="Actin-like ATPase domain"/>
    <property type="match status" value="2"/>
</dbReference>
<dbReference type="PANTHER" id="PTHR43095">
    <property type="entry name" value="SUGAR KINASE"/>
    <property type="match status" value="1"/>
</dbReference>
<dbReference type="EMBL" id="OMOR01000001">
    <property type="protein sequence ID" value="SPH19832.1"/>
    <property type="molecule type" value="Genomic_DNA"/>
</dbReference>
<evidence type="ECO:0000256" key="3">
    <source>
        <dbReference type="ARBA" id="ARBA00022679"/>
    </source>
</evidence>
<feature type="domain" description="Carbohydrate kinase FGGY N-terminal" evidence="11">
    <location>
        <begin position="1"/>
        <end position="242"/>
    </location>
</feature>
<dbReference type="InterPro" id="IPR050406">
    <property type="entry name" value="FGGY_Carb_Kinase"/>
</dbReference>
<keyword evidence="2 8" id="KW-0859">Xylose metabolism</keyword>
<name>A0A2R8B9W7_9RHOB</name>
<dbReference type="GO" id="GO:0005524">
    <property type="term" value="F:ATP binding"/>
    <property type="evidence" value="ECO:0007669"/>
    <property type="project" value="UniProtKB-UniRule"/>
</dbReference>
<comment type="function">
    <text evidence="8">Catalyzes the phosphorylation of D-xylulose to D-xylulose 5-phosphate.</text>
</comment>
<evidence type="ECO:0000256" key="8">
    <source>
        <dbReference type="HAMAP-Rule" id="MF_02220"/>
    </source>
</evidence>
<keyword evidence="7 8" id="KW-0119">Carbohydrate metabolism</keyword>
<dbReference type="RefSeq" id="WP_108827127.1">
    <property type="nucleotide sequence ID" value="NZ_OMOR01000001.1"/>
</dbReference>
<accession>A0A2R8B9W7</accession>
<keyword evidence="6 8" id="KW-0067">ATP-binding</keyword>
<evidence type="ECO:0000256" key="9">
    <source>
        <dbReference type="RuleBase" id="RU003733"/>
    </source>
</evidence>
<dbReference type="Pfam" id="PF00370">
    <property type="entry name" value="FGGY_N"/>
    <property type="match status" value="1"/>
</dbReference>